<evidence type="ECO:0000256" key="1">
    <source>
        <dbReference type="ARBA" id="ARBA00004141"/>
    </source>
</evidence>
<dbReference type="SUPFAM" id="SSF103473">
    <property type="entry name" value="MFS general substrate transporter"/>
    <property type="match status" value="1"/>
</dbReference>
<dbReference type="AlphaFoldDB" id="A0A9N8DJ19"/>
<sequence>MEEDHAELLDRSDRAPYEGEHRLDTGGSSVEISSSVKLFSLCACFNSCTVGYDQGAAVHCGRLIQGELGLSNLERGMFMTILFVFMIIGALGSPLISDRVGRRAALACSSYIYLMGAVMMTFASSFWAILFGRAVSGLGAGLGFSVDSMYIAEMAPAAHRGALVTWSYIGLTLGLMMGASTGLIFSSLEETIRWRVMLGIGMIFPIVVIITSVKVMKETPRFLIQAKRSKEARIALSMIYPLDYSVGAVLEGMREALLRDRMSQEGRGWSIILRPTRAFRRMLRLGWGISFVSQAVGVDAITYYMLDVMSDSGVEQTTMQCASLIGFTVIKLQCIAISSRLLDRVGRRMVLFISLTGLTASLLMIGSSFYLSDVDQPVVAMVGLGLYMAFYGIGLGPVSQLLPVEVFATSIRAKALSISVIIGRGTAAIMSATLLVWSDAVSWPEVFFTLAGISSVSGLLLYCYLPETKGISLEGMTLYFAEVTNDSSLIEAEKKIREDDDKDRTGDGGGYQRRAQMDGGTRMLRV</sequence>
<dbReference type="PROSITE" id="PS50850">
    <property type="entry name" value="MFS"/>
    <property type="match status" value="1"/>
</dbReference>
<protein>
    <recommendedName>
        <fullName evidence="14">Hexose transporter 1</fullName>
    </recommendedName>
</protein>
<comment type="catalytic activity">
    <reaction evidence="8">
        <text>D-galactose(in) = D-galactose(out)</text>
        <dbReference type="Rhea" id="RHEA:34915"/>
        <dbReference type="ChEBI" id="CHEBI:4139"/>
    </reaction>
    <physiologicalReaction direction="right-to-left" evidence="8">
        <dbReference type="Rhea" id="RHEA:34917"/>
    </physiologicalReaction>
</comment>
<feature type="transmembrane region" description="Helical" evidence="16">
    <location>
        <begin position="77"/>
        <end position="97"/>
    </location>
</feature>
<dbReference type="EMBL" id="CAICTM010000108">
    <property type="protein sequence ID" value="CAB9501470.1"/>
    <property type="molecule type" value="Genomic_DNA"/>
</dbReference>
<evidence type="ECO:0000313" key="18">
    <source>
        <dbReference type="EMBL" id="CAB9501470.1"/>
    </source>
</evidence>
<feature type="region of interest" description="Disordered" evidence="15">
    <location>
        <begin position="496"/>
        <end position="526"/>
    </location>
</feature>
<evidence type="ECO:0000256" key="7">
    <source>
        <dbReference type="ARBA" id="ARBA00023136"/>
    </source>
</evidence>
<comment type="catalytic activity">
    <reaction evidence="11">
        <text>D-mannose(out) = D-mannose(in)</text>
        <dbReference type="Rhea" id="RHEA:78391"/>
        <dbReference type="ChEBI" id="CHEBI:4208"/>
    </reaction>
    <physiologicalReaction direction="left-to-right" evidence="11">
        <dbReference type="Rhea" id="RHEA:78392"/>
    </physiologicalReaction>
</comment>
<comment type="catalytic activity">
    <reaction evidence="9">
        <text>D-glucose(out) = D-glucose(in)</text>
        <dbReference type="Rhea" id="RHEA:60376"/>
        <dbReference type="ChEBI" id="CHEBI:4167"/>
    </reaction>
    <physiologicalReaction direction="left-to-right" evidence="9">
        <dbReference type="Rhea" id="RHEA:60377"/>
    </physiologicalReaction>
</comment>
<reference evidence="18" key="1">
    <citation type="submission" date="2020-06" db="EMBL/GenBank/DDBJ databases">
        <authorList>
            <consortium name="Plant Systems Biology data submission"/>
        </authorList>
    </citation>
    <scope>NUCLEOTIDE SEQUENCE</scope>
    <source>
        <strain evidence="18">D6</strain>
    </source>
</reference>
<evidence type="ECO:0000256" key="6">
    <source>
        <dbReference type="ARBA" id="ARBA00022989"/>
    </source>
</evidence>
<feature type="transmembrane region" description="Helical" evidence="16">
    <location>
        <begin position="134"/>
        <end position="152"/>
    </location>
</feature>
<evidence type="ECO:0000256" key="13">
    <source>
        <dbReference type="ARBA" id="ARBA00044710"/>
    </source>
</evidence>
<feature type="transmembrane region" description="Helical" evidence="16">
    <location>
        <begin position="192"/>
        <end position="213"/>
    </location>
</feature>
<comment type="catalytic activity">
    <reaction evidence="13">
        <text>D-fructose(out) = D-fructose(in)</text>
        <dbReference type="Rhea" id="RHEA:60372"/>
        <dbReference type="ChEBI" id="CHEBI:37721"/>
    </reaction>
    <physiologicalReaction direction="left-to-right" evidence="13">
        <dbReference type="Rhea" id="RHEA:60373"/>
    </physiologicalReaction>
</comment>
<feature type="compositionally biased region" description="Basic and acidic residues" evidence="15">
    <location>
        <begin position="496"/>
        <end position="506"/>
    </location>
</feature>
<dbReference type="InterPro" id="IPR020846">
    <property type="entry name" value="MFS_dom"/>
</dbReference>
<feature type="transmembrane region" description="Helical" evidence="16">
    <location>
        <begin position="285"/>
        <end position="305"/>
    </location>
</feature>
<feature type="transmembrane region" description="Helical" evidence="16">
    <location>
        <begin position="317"/>
        <end position="337"/>
    </location>
</feature>
<proteinExistence type="inferred from homology"/>
<dbReference type="OrthoDB" id="6339427at2759"/>
<feature type="transmembrane region" description="Helical" evidence="16">
    <location>
        <begin position="443"/>
        <end position="465"/>
    </location>
</feature>
<keyword evidence="6 16" id="KW-1133">Transmembrane helix</keyword>
<evidence type="ECO:0000256" key="3">
    <source>
        <dbReference type="ARBA" id="ARBA00011738"/>
    </source>
</evidence>
<evidence type="ECO:0000256" key="16">
    <source>
        <dbReference type="SAM" id="Phobius"/>
    </source>
</evidence>
<evidence type="ECO:0000313" key="19">
    <source>
        <dbReference type="Proteomes" id="UP001153069"/>
    </source>
</evidence>
<dbReference type="InterPro" id="IPR005829">
    <property type="entry name" value="Sugar_transporter_CS"/>
</dbReference>
<feature type="domain" description="Major facilitator superfamily (MFS) profile" evidence="17">
    <location>
        <begin position="39"/>
        <end position="469"/>
    </location>
</feature>
<dbReference type="PROSITE" id="PS00216">
    <property type="entry name" value="SUGAR_TRANSPORT_1"/>
    <property type="match status" value="1"/>
</dbReference>
<evidence type="ECO:0000256" key="5">
    <source>
        <dbReference type="ARBA" id="ARBA00022692"/>
    </source>
</evidence>
<dbReference type="PANTHER" id="PTHR48020:SF49">
    <property type="entry name" value="SUGAR TRANSPORTER"/>
    <property type="match status" value="1"/>
</dbReference>
<evidence type="ECO:0000256" key="2">
    <source>
        <dbReference type="ARBA" id="ARBA00010992"/>
    </source>
</evidence>
<keyword evidence="19" id="KW-1185">Reference proteome</keyword>
<name>A0A9N8DJ19_9STRA</name>
<keyword evidence="5 16" id="KW-0812">Transmembrane</keyword>
<feature type="transmembrane region" description="Helical" evidence="16">
    <location>
        <begin position="378"/>
        <end position="403"/>
    </location>
</feature>
<dbReference type="PRINTS" id="PR00171">
    <property type="entry name" value="SUGRTRNSPORT"/>
</dbReference>
<evidence type="ECO:0000256" key="8">
    <source>
        <dbReference type="ARBA" id="ARBA00044637"/>
    </source>
</evidence>
<dbReference type="Pfam" id="PF00083">
    <property type="entry name" value="Sugar_tr"/>
    <property type="match status" value="1"/>
</dbReference>
<keyword evidence="4" id="KW-0813">Transport</keyword>
<organism evidence="18 19">
    <name type="scientific">Seminavis robusta</name>
    <dbReference type="NCBI Taxonomy" id="568900"/>
    <lineage>
        <taxon>Eukaryota</taxon>
        <taxon>Sar</taxon>
        <taxon>Stramenopiles</taxon>
        <taxon>Ochrophyta</taxon>
        <taxon>Bacillariophyta</taxon>
        <taxon>Bacillariophyceae</taxon>
        <taxon>Bacillariophycidae</taxon>
        <taxon>Naviculales</taxon>
        <taxon>Naviculaceae</taxon>
        <taxon>Seminavis</taxon>
    </lineage>
</organism>
<gene>
    <name evidence="18" type="ORF">SEMRO_109_G054690.1</name>
</gene>
<evidence type="ECO:0000256" key="12">
    <source>
        <dbReference type="ARBA" id="ARBA00044668"/>
    </source>
</evidence>
<comment type="catalytic activity">
    <reaction evidence="10">
        <text>D-xylose(out) = D-xylose(in)</text>
        <dbReference type="Rhea" id="RHEA:78427"/>
        <dbReference type="ChEBI" id="CHEBI:53455"/>
    </reaction>
    <physiologicalReaction direction="left-to-right" evidence="10">
        <dbReference type="Rhea" id="RHEA:78428"/>
    </physiologicalReaction>
</comment>
<dbReference type="Gene3D" id="1.20.1250.20">
    <property type="entry name" value="MFS general substrate transporter like domains"/>
    <property type="match status" value="1"/>
</dbReference>
<feature type="transmembrane region" description="Helical" evidence="16">
    <location>
        <begin position="164"/>
        <end position="186"/>
    </location>
</feature>
<evidence type="ECO:0000256" key="15">
    <source>
        <dbReference type="SAM" id="MobiDB-lite"/>
    </source>
</evidence>
<evidence type="ECO:0000256" key="10">
    <source>
        <dbReference type="ARBA" id="ARBA00044656"/>
    </source>
</evidence>
<comment type="similarity">
    <text evidence="2">Belongs to the major facilitator superfamily. Sugar transporter (TC 2.A.1.1) family.</text>
</comment>
<dbReference type="InterPro" id="IPR005828">
    <property type="entry name" value="MFS_sugar_transport-like"/>
</dbReference>
<dbReference type="GO" id="GO:0022857">
    <property type="term" value="F:transmembrane transporter activity"/>
    <property type="evidence" value="ECO:0007669"/>
    <property type="project" value="InterPro"/>
</dbReference>
<keyword evidence="7 16" id="KW-0472">Membrane</keyword>
<comment type="subcellular location">
    <subcellularLocation>
        <location evidence="1">Membrane</location>
        <topology evidence="1">Multi-pass membrane protein</topology>
    </subcellularLocation>
</comment>
<evidence type="ECO:0000256" key="11">
    <source>
        <dbReference type="ARBA" id="ARBA00044662"/>
    </source>
</evidence>
<comment type="subunit">
    <text evidence="3">Homodimer.</text>
</comment>
<dbReference type="PROSITE" id="PS00217">
    <property type="entry name" value="SUGAR_TRANSPORT_2"/>
    <property type="match status" value="1"/>
</dbReference>
<evidence type="ECO:0000256" key="9">
    <source>
        <dbReference type="ARBA" id="ARBA00044648"/>
    </source>
</evidence>
<feature type="transmembrane region" description="Helical" evidence="16">
    <location>
        <begin position="104"/>
        <end position="128"/>
    </location>
</feature>
<dbReference type="GO" id="GO:0016020">
    <property type="term" value="C:membrane"/>
    <property type="evidence" value="ECO:0007669"/>
    <property type="project" value="UniProtKB-SubCell"/>
</dbReference>
<comment type="catalytic activity">
    <reaction evidence="12">
        <text>D-glucosamine(out) = D-glucosamine(in)</text>
        <dbReference type="Rhea" id="RHEA:78423"/>
        <dbReference type="ChEBI" id="CHEBI:58723"/>
    </reaction>
    <physiologicalReaction direction="left-to-right" evidence="12">
        <dbReference type="Rhea" id="RHEA:78424"/>
    </physiologicalReaction>
</comment>
<dbReference type="InterPro" id="IPR036259">
    <property type="entry name" value="MFS_trans_sf"/>
</dbReference>
<dbReference type="InterPro" id="IPR050814">
    <property type="entry name" value="Myo-inositol_Transporter"/>
</dbReference>
<dbReference type="Proteomes" id="UP001153069">
    <property type="component" value="Unassembled WGS sequence"/>
</dbReference>
<comment type="caution">
    <text evidence="18">The sequence shown here is derived from an EMBL/GenBank/DDBJ whole genome shotgun (WGS) entry which is preliminary data.</text>
</comment>
<evidence type="ECO:0000256" key="4">
    <source>
        <dbReference type="ARBA" id="ARBA00022448"/>
    </source>
</evidence>
<dbReference type="PANTHER" id="PTHR48020">
    <property type="entry name" value="PROTON MYO-INOSITOL COTRANSPORTER"/>
    <property type="match status" value="1"/>
</dbReference>
<evidence type="ECO:0000256" key="14">
    <source>
        <dbReference type="ARBA" id="ARBA00044780"/>
    </source>
</evidence>
<evidence type="ECO:0000259" key="17">
    <source>
        <dbReference type="PROSITE" id="PS50850"/>
    </source>
</evidence>
<feature type="transmembrane region" description="Helical" evidence="16">
    <location>
        <begin position="415"/>
        <end position="437"/>
    </location>
</feature>
<feature type="transmembrane region" description="Helical" evidence="16">
    <location>
        <begin position="349"/>
        <end position="372"/>
    </location>
</feature>
<dbReference type="InterPro" id="IPR003663">
    <property type="entry name" value="Sugar/inositol_transpt"/>
</dbReference>
<accession>A0A9N8DJ19</accession>